<dbReference type="InterPro" id="IPR002347">
    <property type="entry name" value="SDR_fam"/>
</dbReference>
<evidence type="ECO:0000256" key="4">
    <source>
        <dbReference type="ARBA" id="ARBA00023027"/>
    </source>
</evidence>
<evidence type="ECO:0000256" key="8">
    <source>
        <dbReference type="PIRSR" id="PIRSR614007-2"/>
    </source>
</evidence>
<accession>A0A9P8PXH3</accession>
<gene>
    <name evidence="10" type="ORF">WICMUC_000379</name>
</gene>
<dbReference type="PANTHER" id="PTHR42879:SF2">
    <property type="entry name" value="3-OXOACYL-[ACYL-CARRIER-PROTEIN] REDUCTASE FABG"/>
    <property type="match status" value="1"/>
</dbReference>
<dbReference type="OrthoDB" id="47007at2759"/>
<dbReference type="InterPro" id="IPR020904">
    <property type="entry name" value="Sc_DH/Rdtase_CS"/>
</dbReference>
<keyword evidence="2" id="KW-0521">NADP</keyword>
<dbReference type="Pfam" id="PF00106">
    <property type="entry name" value="adh_short"/>
    <property type="match status" value="1"/>
</dbReference>
<dbReference type="FunFam" id="3.40.50.720:FF:000084">
    <property type="entry name" value="Short-chain dehydrogenase reductase"/>
    <property type="match status" value="1"/>
</dbReference>
<evidence type="ECO:0000313" key="11">
    <source>
        <dbReference type="Proteomes" id="UP000769528"/>
    </source>
</evidence>
<evidence type="ECO:0000256" key="1">
    <source>
        <dbReference type="ARBA" id="ARBA00006484"/>
    </source>
</evidence>
<feature type="active site" description="Proton acceptor" evidence="7">
    <location>
        <position position="154"/>
    </location>
</feature>
<dbReference type="InterPro" id="IPR050259">
    <property type="entry name" value="SDR"/>
</dbReference>
<evidence type="ECO:0008006" key="12">
    <source>
        <dbReference type="Google" id="ProtNLM"/>
    </source>
</evidence>
<evidence type="ECO:0000256" key="7">
    <source>
        <dbReference type="PIRSR" id="PIRSR614007-1"/>
    </source>
</evidence>
<dbReference type="InterPro" id="IPR036291">
    <property type="entry name" value="NAD(P)-bd_dom_sf"/>
</dbReference>
<organism evidence="10 11">
    <name type="scientific">Wickerhamomyces mucosus</name>
    <dbReference type="NCBI Taxonomy" id="1378264"/>
    <lineage>
        <taxon>Eukaryota</taxon>
        <taxon>Fungi</taxon>
        <taxon>Dikarya</taxon>
        <taxon>Ascomycota</taxon>
        <taxon>Saccharomycotina</taxon>
        <taxon>Saccharomycetes</taxon>
        <taxon>Phaffomycetales</taxon>
        <taxon>Wickerhamomycetaceae</taxon>
        <taxon>Wickerhamomyces</taxon>
    </lineage>
</organism>
<dbReference type="SUPFAM" id="SSF51735">
    <property type="entry name" value="NAD(P)-binding Rossmann-fold domains"/>
    <property type="match status" value="1"/>
</dbReference>
<feature type="binding site" evidence="8">
    <location>
        <position position="158"/>
    </location>
    <ligand>
        <name>NAD(+)</name>
        <dbReference type="ChEBI" id="CHEBI:57540"/>
    </ligand>
</feature>
<feature type="binding site" evidence="8">
    <location>
        <position position="88"/>
    </location>
    <ligand>
        <name>NAD(+)</name>
        <dbReference type="ChEBI" id="CHEBI:57540"/>
    </ligand>
</feature>
<evidence type="ECO:0000256" key="3">
    <source>
        <dbReference type="ARBA" id="ARBA00023002"/>
    </source>
</evidence>
<evidence type="ECO:0000256" key="2">
    <source>
        <dbReference type="ARBA" id="ARBA00022857"/>
    </source>
</evidence>
<comment type="catalytic activity">
    <reaction evidence="6">
        <text>a (3R)-hydroxyacyl-[ACP] + NADP(+) = a 3-oxoacyl-[ACP] + NADPH + H(+)</text>
        <dbReference type="Rhea" id="RHEA:17397"/>
        <dbReference type="Rhea" id="RHEA-COMP:9916"/>
        <dbReference type="Rhea" id="RHEA-COMP:9945"/>
        <dbReference type="ChEBI" id="CHEBI:15378"/>
        <dbReference type="ChEBI" id="CHEBI:57783"/>
        <dbReference type="ChEBI" id="CHEBI:58349"/>
        <dbReference type="ChEBI" id="CHEBI:78776"/>
        <dbReference type="ChEBI" id="CHEBI:78827"/>
        <dbReference type="EC" id="1.1.1.100"/>
    </reaction>
</comment>
<dbReference type="PRINTS" id="PR00081">
    <property type="entry name" value="GDHRDH"/>
</dbReference>
<dbReference type="Proteomes" id="UP000769528">
    <property type="component" value="Unassembled WGS sequence"/>
</dbReference>
<dbReference type="GO" id="GO:0032787">
    <property type="term" value="P:monocarboxylic acid metabolic process"/>
    <property type="evidence" value="ECO:0007669"/>
    <property type="project" value="UniProtKB-ARBA"/>
</dbReference>
<dbReference type="PRINTS" id="PR00080">
    <property type="entry name" value="SDRFAMILY"/>
</dbReference>
<dbReference type="InterPro" id="IPR014007">
    <property type="entry name" value="23BDH"/>
</dbReference>
<dbReference type="NCBIfam" id="TIGR02415">
    <property type="entry name" value="23BDH"/>
    <property type="match status" value="1"/>
</dbReference>
<evidence type="ECO:0000256" key="5">
    <source>
        <dbReference type="ARBA" id="ARBA00047315"/>
    </source>
</evidence>
<reference evidence="10" key="1">
    <citation type="journal article" date="2021" name="Open Biol.">
        <title>Shared evolutionary footprints suggest mitochondrial oxidative damage underlies multiple complex I losses in fungi.</title>
        <authorList>
            <person name="Schikora-Tamarit M.A."/>
            <person name="Marcet-Houben M."/>
            <person name="Nosek J."/>
            <person name="Gabaldon T."/>
        </authorList>
    </citation>
    <scope>NUCLEOTIDE SEQUENCE</scope>
    <source>
        <strain evidence="10">CBS6341</strain>
    </source>
</reference>
<comment type="caution">
    <text evidence="10">The sequence shown here is derived from an EMBL/GenBank/DDBJ whole genome shotgun (WGS) entry which is preliminary data.</text>
</comment>
<evidence type="ECO:0000256" key="9">
    <source>
        <dbReference type="RuleBase" id="RU000363"/>
    </source>
</evidence>
<sequence length="258" mass="27545">MTRTALVTGAASGIGRAIALQLAKDGYNVAITDLSHQSELGSQVIKEIESLGSKGHFIVADASKRSEMFQAVEETSSKFNGFNTMINNAGIMTAEPLLSLDEKRIQKTMDINFNGVIWGIQAAAKEFEKLGHGGKIINACSFLGFNAFPFLGIYCASKFAVRGITQVAAKELASKKITVNAYCPGMVNTSMLANAGNDLSKELGLTPEQIVSTYTKSHITLGEIAQPEDIANLVSFLGDEKSNYITGQSIHVDGGIVF</sequence>
<dbReference type="PROSITE" id="PS00061">
    <property type="entry name" value="ADH_SHORT"/>
    <property type="match status" value="1"/>
</dbReference>
<evidence type="ECO:0000256" key="6">
    <source>
        <dbReference type="ARBA" id="ARBA00048508"/>
    </source>
</evidence>
<dbReference type="GO" id="GO:0045150">
    <property type="term" value="P:acetoin catabolic process"/>
    <property type="evidence" value="ECO:0007669"/>
    <property type="project" value="InterPro"/>
</dbReference>
<feature type="binding site" evidence="8">
    <location>
        <begin position="184"/>
        <end position="189"/>
    </location>
    <ligand>
        <name>NAD(+)</name>
        <dbReference type="ChEBI" id="CHEBI:57540"/>
    </ligand>
</feature>
<dbReference type="GO" id="GO:0004316">
    <property type="term" value="F:3-oxoacyl-[acyl-carrier-protein] reductase (NADPH) activity"/>
    <property type="evidence" value="ECO:0007669"/>
    <property type="project" value="UniProtKB-EC"/>
</dbReference>
<keyword evidence="11" id="KW-1185">Reference proteome</keyword>
<proteinExistence type="inferred from homology"/>
<dbReference type="AlphaFoldDB" id="A0A9P8PXH3"/>
<keyword evidence="3" id="KW-0560">Oxidoreductase</keyword>
<dbReference type="GO" id="GO:0052588">
    <property type="term" value="F:diacetyl reductase ((S)-acetoin forming) (NAD+) activity"/>
    <property type="evidence" value="ECO:0007669"/>
    <property type="project" value="UniProtKB-EC"/>
</dbReference>
<protein>
    <recommendedName>
        <fullName evidence="12">Diacetyl reductase ((S)-acetoin forming)</fullName>
    </recommendedName>
</protein>
<evidence type="ECO:0000313" key="10">
    <source>
        <dbReference type="EMBL" id="KAH3680312.1"/>
    </source>
</evidence>
<name>A0A9P8PXH3_9ASCO</name>
<feature type="binding site" evidence="8">
    <location>
        <position position="33"/>
    </location>
    <ligand>
        <name>NAD(+)</name>
        <dbReference type="ChEBI" id="CHEBI:57540"/>
    </ligand>
</feature>
<dbReference type="EMBL" id="JAEUBF010000131">
    <property type="protein sequence ID" value="KAH3680312.1"/>
    <property type="molecule type" value="Genomic_DNA"/>
</dbReference>
<feature type="binding site" evidence="8">
    <location>
        <position position="154"/>
    </location>
    <ligand>
        <name>NAD(+)</name>
        <dbReference type="ChEBI" id="CHEBI:57540"/>
    </ligand>
</feature>
<reference evidence="10" key="2">
    <citation type="submission" date="2021-01" db="EMBL/GenBank/DDBJ databases">
        <authorList>
            <person name="Schikora-Tamarit M.A."/>
        </authorList>
    </citation>
    <scope>NUCLEOTIDE SEQUENCE</scope>
    <source>
        <strain evidence="10">CBS6341</strain>
    </source>
</reference>
<comment type="similarity">
    <text evidence="1 9">Belongs to the short-chain dehydrogenases/reductases (SDR) family.</text>
</comment>
<keyword evidence="4 8" id="KW-0520">NAD</keyword>
<dbReference type="Gene3D" id="3.40.50.720">
    <property type="entry name" value="NAD(P)-binding Rossmann-like Domain"/>
    <property type="match status" value="1"/>
</dbReference>
<comment type="catalytic activity">
    <reaction evidence="5">
        <text>(S)-acetoin + NAD(+) = diacetyl + NADH + H(+)</text>
        <dbReference type="Rhea" id="RHEA:27286"/>
        <dbReference type="ChEBI" id="CHEBI:15378"/>
        <dbReference type="ChEBI" id="CHEBI:15687"/>
        <dbReference type="ChEBI" id="CHEBI:16583"/>
        <dbReference type="ChEBI" id="CHEBI:57540"/>
        <dbReference type="ChEBI" id="CHEBI:57945"/>
        <dbReference type="EC" id="1.1.1.304"/>
    </reaction>
</comment>
<dbReference type="PANTHER" id="PTHR42879">
    <property type="entry name" value="3-OXOACYL-(ACYL-CARRIER-PROTEIN) REDUCTASE"/>
    <property type="match status" value="1"/>
</dbReference>